<dbReference type="AlphaFoldDB" id="A0A4Y9FN00"/>
<dbReference type="Gene3D" id="1.10.3720.10">
    <property type="entry name" value="MetI-like"/>
    <property type="match status" value="1"/>
</dbReference>
<evidence type="ECO:0000256" key="1">
    <source>
        <dbReference type="ARBA" id="ARBA00004141"/>
    </source>
</evidence>
<dbReference type="PANTHER" id="PTHR43297">
    <property type="entry name" value="OLIGOPEPTIDE TRANSPORT ATP-BINDING PROTEIN APPD"/>
    <property type="match status" value="1"/>
</dbReference>
<dbReference type="PANTHER" id="PTHR43297:SF2">
    <property type="entry name" value="DIPEPTIDE TRANSPORT ATP-BINDING PROTEIN DPPD"/>
    <property type="match status" value="1"/>
</dbReference>
<gene>
    <name evidence="14" type="ORF">E4U02_14935</name>
</gene>
<comment type="similarity">
    <text evidence="11">Belongs to the binding-protein-dependent transport system permease family.</text>
</comment>
<evidence type="ECO:0000256" key="10">
    <source>
        <dbReference type="ARBA" id="ARBA00023136"/>
    </source>
</evidence>
<dbReference type="GO" id="GO:0005524">
    <property type="term" value="F:ATP binding"/>
    <property type="evidence" value="ECO:0007669"/>
    <property type="project" value="UniProtKB-KW"/>
</dbReference>
<keyword evidence="9 11" id="KW-1133">Transmembrane helix</keyword>
<dbReference type="Gene3D" id="3.40.50.300">
    <property type="entry name" value="P-loop containing nucleotide triphosphate hydrolases"/>
    <property type="match status" value="1"/>
</dbReference>
<dbReference type="PROSITE" id="PS50928">
    <property type="entry name" value="ABC_TM1"/>
    <property type="match status" value="1"/>
</dbReference>
<dbReference type="Proteomes" id="UP000298358">
    <property type="component" value="Unassembled WGS sequence"/>
</dbReference>
<dbReference type="GO" id="GO:0016887">
    <property type="term" value="F:ATP hydrolysis activity"/>
    <property type="evidence" value="ECO:0007669"/>
    <property type="project" value="InterPro"/>
</dbReference>
<dbReference type="InterPro" id="IPR000515">
    <property type="entry name" value="MetI-like"/>
</dbReference>
<evidence type="ECO:0000256" key="8">
    <source>
        <dbReference type="ARBA" id="ARBA00022840"/>
    </source>
</evidence>
<feature type="transmembrane region" description="Helical" evidence="11">
    <location>
        <begin position="33"/>
        <end position="54"/>
    </location>
</feature>
<dbReference type="Pfam" id="PF00005">
    <property type="entry name" value="ABC_tran"/>
    <property type="match status" value="1"/>
</dbReference>
<dbReference type="GO" id="GO:0055085">
    <property type="term" value="P:transmembrane transport"/>
    <property type="evidence" value="ECO:0007669"/>
    <property type="project" value="InterPro"/>
</dbReference>
<evidence type="ECO:0000256" key="3">
    <source>
        <dbReference type="ARBA" id="ARBA00005417"/>
    </source>
</evidence>
<dbReference type="CDD" id="cd06261">
    <property type="entry name" value="TM_PBP2"/>
    <property type="match status" value="1"/>
</dbReference>
<evidence type="ECO:0000256" key="5">
    <source>
        <dbReference type="ARBA" id="ARBA00022475"/>
    </source>
</evidence>
<evidence type="ECO:0000256" key="11">
    <source>
        <dbReference type="RuleBase" id="RU363032"/>
    </source>
</evidence>
<dbReference type="InterPro" id="IPR025966">
    <property type="entry name" value="OppC_N"/>
</dbReference>
<dbReference type="PROSITE" id="PS00211">
    <property type="entry name" value="ABC_TRANSPORTER_1"/>
    <property type="match status" value="1"/>
</dbReference>
<feature type="domain" description="ABC transporter" evidence="12">
    <location>
        <begin position="325"/>
        <end position="575"/>
    </location>
</feature>
<evidence type="ECO:0000313" key="15">
    <source>
        <dbReference type="Proteomes" id="UP000298358"/>
    </source>
</evidence>
<feature type="transmembrane region" description="Helical" evidence="11">
    <location>
        <begin position="156"/>
        <end position="177"/>
    </location>
</feature>
<evidence type="ECO:0000259" key="13">
    <source>
        <dbReference type="PROSITE" id="PS50928"/>
    </source>
</evidence>
<feature type="transmembrane region" description="Helical" evidence="11">
    <location>
        <begin position="262"/>
        <end position="281"/>
    </location>
</feature>
<dbReference type="Pfam" id="PF00528">
    <property type="entry name" value="BPD_transp_1"/>
    <property type="match status" value="1"/>
</dbReference>
<dbReference type="InterPro" id="IPR003439">
    <property type="entry name" value="ABC_transporter-like_ATP-bd"/>
</dbReference>
<proteinExistence type="inferred from homology"/>
<dbReference type="Pfam" id="PF12911">
    <property type="entry name" value="OppC_N"/>
    <property type="match status" value="1"/>
</dbReference>
<dbReference type="EMBL" id="SPQB01000065">
    <property type="protein sequence ID" value="TFU30232.1"/>
    <property type="molecule type" value="Genomic_DNA"/>
</dbReference>
<comment type="caution">
    <text evidence="14">The sequence shown here is derived from an EMBL/GenBank/DDBJ whole genome shotgun (WGS) entry which is preliminary data.</text>
</comment>
<sequence>MAQPQGAPRMTTSIPTPAAPRSSLAVRMLRNPLGLISSVYLALLLVVAVVGPFLTPHDPAQTALGDVLAAPSAEHLLGGDSAGRDVLSRLIAATSTSLVAAALAVAVAALIGVSAGLVAGYRGGWFDQVSGWLTATILSLPAIVVLLAARSVIGPSIWGVMAVFGVVLAPSYFRIVYAAVRGVREELYIDAARVAGLSDWRIVGRHILTAVRAPVILLTAALFAVAIAIQASLDFLGVGDPTVPTWGGMLSDGFYNLSRTPWLMVWPSLAIGLTCVALTLFGSALRDELEHAATGPARTISWEAPVVRPAAAVRHDGPTNDEPVLEIAGLSVAYTVDGGWKTVVDDVSISVGRGEVHALIGESGSGKTQTAWSVLGLLPAGGEAVAGEIRLDGTDLRTLRPAELAALRGRRIGYVPQEPLSNLDPSYTVGHQLIEPLRVVLGLSRAEARQRAVALLGRVGIADPDRVMRSYPHQISGGMAQRVLIAGAVATEPRLIIADEPTTALDVTVQAEILQLLRDLRRETGVSILLVTHNFGVVADLADRVSVMRAGSIVETGTVADVFAAPQHDYTKGLFAALLDDAPARGPLTVEETRA</sequence>
<dbReference type="GO" id="GO:0005886">
    <property type="term" value="C:plasma membrane"/>
    <property type="evidence" value="ECO:0007669"/>
    <property type="project" value="UniProtKB-SubCell"/>
</dbReference>
<evidence type="ECO:0000256" key="2">
    <source>
        <dbReference type="ARBA" id="ARBA00004202"/>
    </source>
</evidence>
<dbReference type="InterPro" id="IPR027417">
    <property type="entry name" value="P-loop_NTPase"/>
</dbReference>
<feature type="domain" description="ABC transmembrane type-1" evidence="13">
    <location>
        <begin position="94"/>
        <end position="282"/>
    </location>
</feature>
<keyword evidence="10 11" id="KW-0472">Membrane</keyword>
<keyword evidence="8 14" id="KW-0067">ATP-binding</keyword>
<comment type="subcellular location">
    <subcellularLocation>
        <location evidence="11">Cell membrane</location>
        <topology evidence="11">Multi-pass membrane protein</topology>
    </subcellularLocation>
    <subcellularLocation>
        <location evidence="2">Cell membrane</location>
        <topology evidence="2">Peripheral membrane protein</topology>
    </subcellularLocation>
    <subcellularLocation>
        <location evidence="1">Membrane</location>
        <topology evidence="1">Multi-pass membrane protein</topology>
    </subcellularLocation>
</comment>
<protein>
    <submittedName>
        <fullName evidence="14">Dipeptide/oligopeptide/nickel ABC transporter permease/ATP-binding protein</fullName>
    </submittedName>
</protein>
<dbReference type="SUPFAM" id="SSF161098">
    <property type="entry name" value="MetI-like"/>
    <property type="match status" value="1"/>
</dbReference>
<dbReference type="InterPro" id="IPR017871">
    <property type="entry name" value="ABC_transporter-like_CS"/>
</dbReference>
<feature type="transmembrane region" description="Helical" evidence="11">
    <location>
        <begin position="131"/>
        <end position="150"/>
    </location>
</feature>
<dbReference type="InterPro" id="IPR003593">
    <property type="entry name" value="AAA+_ATPase"/>
</dbReference>
<keyword evidence="4 11" id="KW-0813">Transport</keyword>
<dbReference type="InterPro" id="IPR050388">
    <property type="entry name" value="ABC_Ni/Peptide_Import"/>
</dbReference>
<accession>A0A4Y9FN00</accession>
<keyword evidence="6 11" id="KW-0812">Transmembrane</keyword>
<dbReference type="CDD" id="cd03257">
    <property type="entry name" value="ABC_NikE_OppD_transporters"/>
    <property type="match status" value="1"/>
</dbReference>
<evidence type="ECO:0000256" key="7">
    <source>
        <dbReference type="ARBA" id="ARBA00022741"/>
    </source>
</evidence>
<evidence type="ECO:0000256" key="6">
    <source>
        <dbReference type="ARBA" id="ARBA00022692"/>
    </source>
</evidence>
<feature type="transmembrane region" description="Helical" evidence="11">
    <location>
        <begin position="215"/>
        <end position="233"/>
    </location>
</feature>
<dbReference type="InterPro" id="IPR035906">
    <property type="entry name" value="MetI-like_sf"/>
</dbReference>
<evidence type="ECO:0000256" key="4">
    <source>
        <dbReference type="ARBA" id="ARBA00022448"/>
    </source>
</evidence>
<evidence type="ECO:0000313" key="14">
    <source>
        <dbReference type="EMBL" id="TFU30232.1"/>
    </source>
</evidence>
<keyword evidence="7" id="KW-0547">Nucleotide-binding</keyword>
<keyword evidence="5" id="KW-1003">Cell membrane</keyword>
<feature type="transmembrane region" description="Helical" evidence="11">
    <location>
        <begin position="98"/>
        <end position="119"/>
    </location>
</feature>
<keyword evidence="15" id="KW-1185">Reference proteome</keyword>
<dbReference type="SUPFAM" id="SSF52540">
    <property type="entry name" value="P-loop containing nucleoside triphosphate hydrolases"/>
    <property type="match status" value="1"/>
</dbReference>
<evidence type="ECO:0000259" key="12">
    <source>
        <dbReference type="PROSITE" id="PS50893"/>
    </source>
</evidence>
<reference evidence="14 15" key="1">
    <citation type="submission" date="2019-03" db="EMBL/GenBank/DDBJ databases">
        <title>Diversity of the mouse oral microbiome.</title>
        <authorList>
            <person name="Joseph S."/>
            <person name="Aduse-Opoku J."/>
            <person name="Curtis M."/>
            <person name="Wade W."/>
            <person name="Hashim A."/>
        </authorList>
    </citation>
    <scope>NUCLEOTIDE SEQUENCE [LARGE SCALE GENOMIC DNA]</scope>
    <source>
        <strain evidence="14 15">P1012</strain>
    </source>
</reference>
<dbReference type="SMART" id="SM00382">
    <property type="entry name" value="AAA"/>
    <property type="match status" value="1"/>
</dbReference>
<evidence type="ECO:0000256" key="9">
    <source>
        <dbReference type="ARBA" id="ARBA00022989"/>
    </source>
</evidence>
<dbReference type="PROSITE" id="PS50893">
    <property type="entry name" value="ABC_TRANSPORTER_2"/>
    <property type="match status" value="1"/>
</dbReference>
<organism evidence="14 15">
    <name type="scientific">Microbacterium paludicola</name>
    <dbReference type="NCBI Taxonomy" id="300019"/>
    <lineage>
        <taxon>Bacteria</taxon>
        <taxon>Bacillati</taxon>
        <taxon>Actinomycetota</taxon>
        <taxon>Actinomycetes</taxon>
        <taxon>Micrococcales</taxon>
        <taxon>Microbacteriaceae</taxon>
        <taxon>Microbacterium</taxon>
    </lineage>
</organism>
<dbReference type="OrthoDB" id="3677453at2"/>
<name>A0A4Y9FN00_9MICO</name>
<comment type="similarity">
    <text evidence="3">Belongs to the ABC transporter superfamily.</text>
</comment>